<accession>A0A6J7FK79</accession>
<keyword evidence="2" id="KW-0472">Membrane</keyword>
<feature type="compositionally biased region" description="Acidic residues" evidence="1">
    <location>
        <begin position="460"/>
        <end position="475"/>
    </location>
</feature>
<name>A0A6J7FK79_9ZZZZ</name>
<feature type="transmembrane region" description="Helical" evidence="2">
    <location>
        <begin position="394"/>
        <end position="417"/>
    </location>
</feature>
<gene>
    <name evidence="3" type="ORF">UFOPK3519_00339</name>
</gene>
<protein>
    <submittedName>
        <fullName evidence="3">Unannotated protein</fullName>
    </submittedName>
</protein>
<sequence length="500" mass="52520">MTEDDNTASSESLSGKDDAAAEQIETASSENAEQEVDRLRAENARLHNQIEQVSAASSKKKSLRSRGILSVSLVVLGALLLPLAALTVWSRNQILDTDRYLQTVAPLSDDPAVIDALTTRISTAIENELDVEAVVAEKLPDNLKILAAPIASGADSVIGTVTSKALNSKQFDKLWVDANRTGHDALVALLTGKKGKVIDTENGKVVISLKPIVEEVLAGIDKKFGLDLSSKIPVDKIDIKYTLIDSPQLASLQSLIKWLNTLTWVMVILALGCFIGAIFVSPVRRKGVLRVGVGVVISMTLTLVALSLARSAYIANLPKGANVAAATAVFETLTRFVIQALRVLFAIGVVMLVAAWVAGPSAAATWIRNLWNRLLGRGGAGIGNTVDLGPVPSWVAAHLVAVRVVIFGIAVLSLVMWTRPTGKVVLLIAVLTLIPLALAQLLANSAAAVSASDSEGAEPPTDEDAGEDADEDAEGDAVSTDSSGEEEVTSAANGSAKELP</sequence>
<feature type="transmembrane region" description="Helical" evidence="2">
    <location>
        <begin position="68"/>
        <end position="89"/>
    </location>
</feature>
<dbReference type="EMBL" id="CAFBMG010000015">
    <property type="protein sequence ID" value="CAB4892053.1"/>
    <property type="molecule type" value="Genomic_DNA"/>
</dbReference>
<organism evidence="3">
    <name type="scientific">freshwater metagenome</name>
    <dbReference type="NCBI Taxonomy" id="449393"/>
    <lineage>
        <taxon>unclassified sequences</taxon>
        <taxon>metagenomes</taxon>
        <taxon>ecological metagenomes</taxon>
    </lineage>
</organism>
<feature type="transmembrane region" description="Helical" evidence="2">
    <location>
        <begin position="258"/>
        <end position="280"/>
    </location>
</feature>
<evidence type="ECO:0000256" key="1">
    <source>
        <dbReference type="SAM" id="MobiDB-lite"/>
    </source>
</evidence>
<feature type="region of interest" description="Disordered" evidence="1">
    <location>
        <begin position="1"/>
        <end position="40"/>
    </location>
</feature>
<evidence type="ECO:0000256" key="2">
    <source>
        <dbReference type="SAM" id="Phobius"/>
    </source>
</evidence>
<evidence type="ECO:0000313" key="3">
    <source>
        <dbReference type="EMBL" id="CAB4892053.1"/>
    </source>
</evidence>
<feature type="transmembrane region" description="Helical" evidence="2">
    <location>
        <begin position="287"/>
        <end position="309"/>
    </location>
</feature>
<feature type="transmembrane region" description="Helical" evidence="2">
    <location>
        <begin position="321"/>
        <end position="338"/>
    </location>
</feature>
<reference evidence="3" key="1">
    <citation type="submission" date="2020-05" db="EMBL/GenBank/DDBJ databases">
        <authorList>
            <person name="Chiriac C."/>
            <person name="Salcher M."/>
            <person name="Ghai R."/>
            <person name="Kavagutti S V."/>
        </authorList>
    </citation>
    <scope>NUCLEOTIDE SEQUENCE</scope>
</reference>
<feature type="transmembrane region" description="Helical" evidence="2">
    <location>
        <begin position="424"/>
        <end position="443"/>
    </location>
</feature>
<feature type="region of interest" description="Disordered" evidence="1">
    <location>
        <begin position="450"/>
        <end position="500"/>
    </location>
</feature>
<keyword evidence="2" id="KW-1133">Transmembrane helix</keyword>
<feature type="transmembrane region" description="Helical" evidence="2">
    <location>
        <begin position="345"/>
        <end position="367"/>
    </location>
</feature>
<proteinExistence type="predicted"/>
<keyword evidence="2" id="KW-0812">Transmembrane</keyword>
<dbReference type="AlphaFoldDB" id="A0A6J7FK79"/>